<protein>
    <submittedName>
        <fullName evidence="2">PIN domain-containing protein</fullName>
    </submittedName>
</protein>
<reference evidence="2 3" key="1">
    <citation type="submission" date="2024-01" db="EMBL/GenBank/DDBJ databases">
        <title>Genomic insights into the taxonomy and metabolism of the cyanobacterium Pannus brasiliensis CCIBt3594.</title>
        <authorList>
            <person name="Machado M."/>
            <person name="Botero N.B."/>
            <person name="Andreote A.P.D."/>
            <person name="Feitosa A.M.T."/>
            <person name="Popin R."/>
            <person name="Sivonen K."/>
            <person name="Fiore M.F."/>
        </authorList>
    </citation>
    <scope>NUCLEOTIDE SEQUENCE [LARGE SCALE GENOMIC DNA]</scope>
    <source>
        <strain evidence="2 3">CCIBt3594</strain>
    </source>
</reference>
<name>A0AAW9QDB2_9CHRO</name>
<dbReference type="RefSeq" id="WP_332863187.1">
    <property type="nucleotide sequence ID" value="NZ_JBAFSM010000002.1"/>
</dbReference>
<feature type="domain" description="PIN" evidence="1">
    <location>
        <begin position="3"/>
        <end position="117"/>
    </location>
</feature>
<organism evidence="2 3">
    <name type="scientific">Pannus brasiliensis CCIBt3594</name>
    <dbReference type="NCBI Taxonomy" id="1427578"/>
    <lineage>
        <taxon>Bacteria</taxon>
        <taxon>Bacillati</taxon>
        <taxon>Cyanobacteriota</taxon>
        <taxon>Cyanophyceae</taxon>
        <taxon>Oscillatoriophycideae</taxon>
        <taxon>Chroococcales</taxon>
        <taxon>Microcystaceae</taxon>
        <taxon>Pannus</taxon>
    </lineage>
</organism>
<gene>
    <name evidence="2" type="ORF">V0288_01265</name>
</gene>
<dbReference type="AlphaFoldDB" id="A0AAW9QDB2"/>
<accession>A0AAW9QDB2</accession>
<dbReference type="EMBL" id="JBAFSM010000002">
    <property type="protein sequence ID" value="MEG3435735.1"/>
    <property type="molecule type" value="Genomic_DNA"/>
</dbReference>
<evidence type="ECO:0000259" key="1">
    <source>
        <dbReference type="Pfam" id="PF13470"/>
    </source>
</evidence>
<comment type="caution">
    <text evidence="2">The sequence shown here is derived from an EMBL/GenBank/DDBJ whole genome shotgun (WGS) entry which is preliminary data.</text>
</comment>
<dbReference type="SUPFAM" id="SSF88723">
    <property type="entry name" value="PIN domain-like"/>
    <property type="match status" value="1"/>
</dbReference>
<dbReference type="InterPro" id="IPR029060">
    <property type="entry name" value="PIN-like_dom_sf"/>
</dbReference>
<dbReference type="InterPro" id="IPR002716">
    <property type="entry name" value="PIN_dom"/>
</dbReference>
<dbReference type="Pfam" id="PF13470">
    <property type="entry name" value="PIN_3"/>
    <property type="match status" value="1"/>
</dbReference>
<evidence type="ECO:0000313" key="2">
    <source>
        <dbReference type="EMBL" id="MEG3435735.1"/>
    </source>
</evidence>
<sequence length="144" mass="15650">MIRVLFDTNVLLDALLAREPFVESAGFLLEAVESRTIEGFISATTITDVHYLVGRQTKSAETAIMAVTRLLALMEICPVDRAVLERAISIGLADFEDAVQVACAITAELETIVTRDLSGFVGSPIPTRSPEELKNLLERESSPS</sequence>
<dbReference type="Gene3D" id="3.40.50.1010">
    <property type="entry name" value="5'-nuclease"/>
    <property type="match status" value="1"/>
</dbReference>
<dbReference type="Proteomes" id="UP001328733">
    <property type="component" value="Unassembled WGS sequence"/>
</dbReference>
<keyword evidence="3" id="KW-1185">Reference proteome</keyword>
<evidence type="ECO:0000313" key="3">
    <source>
        <dbReference type="Proteomes" id="UP001328733"/>
    </source>
</evidence>
<proteinExistence type="predicted"/>